<reference evidence="1 2" key="1">
    <citation type="submission" date="2021-03" db="EMBL/GenBank/DDBJ databases">
        <title>Genomic Encyclopedia of Type Strains, Phase IV (KMG-IV): sequencing the most valuable type-strain genomes for metagenomic binning, comparative biology and taxonomic classification.</title>
        <authorList>
            <person name="Goeker M."/>
        </authorList>
    </citation>
    <scope>NUCLEOTIDE SEQUENCE [LARGE SCALE GENOMIC DNA]</scope>
    <source>
        <strain evidence="1 2">DSM 21292</strain>
    </source>
</reference>
<dbReference type="Proteomes" id="UP000810207">
    <property type="component" value="Unassembled WGS sequence"/>
</dbReference>
<evidence type="ECO:0000313" key="1">
    <source>
        <dbReference type="EMBL" id="MBP2248141.1"/>
    </source>
</evidence>
<proteinExistence type="predicted"/>
<sequence length="43" mass="5015">MSTKKSLIQNGFQSLVESELSIIFYLSVYAQRFIDKDRQYPLG</sequence>
<name>A0ABS4S0E3_PAEXY</name>
<evidence type="ECO:0008006" key="3">
    <source>
        <dbReference type="Google" id="ProtNLM"/>
    </source>
</evidence>
<accession>A0ABS4S0E3</accession>
<gene>
    <name evidence="1" type="ORF">J2Z28_004811</name>
</gene>
<organism evidence="1 2">
    <name type="scientific">Paenibacillus xylanexedens</name>
    <dbReference type="NCBI Taxonomy" id="528191"/>
    <lineage>
        <taxon>Bacteria</taxon>
        <taxon>Bacillati</taxon>
        <taxon>Bacillota</taxon>
        <taxon>Bacilli</taxon>
        <taxon>Bacillales</taxon>
        <taxon>Paenibacillaceae</taxon>
        <taxon>Paenibacillus</taxon>
    </lineage>
</organism>
<evidence type="ECO:0000313" key="2">
    <source>
        <dbReference type="Proteomes" id="UP000810207"/>
    </source>
</evidence>
<dbReference type="EMBL" id="JAGIKV010000021">
    <property type="protein sequence ID" value="MBP2248141.1"/>
    <property type="molecule type" value="Genomic_DNA"/>
</dbReference>
<comment type="caution">
    <text evidence="1">The sequence shown here is derived from an EMBL/GenBank/DDBJ whole genome shotgun (WGS) entry which is preliminary data.</text>
</comment>
<keyword evidence="2" id="KW-1185">Reference proteome</keyword>
<protein>
    <recommendedName>
        <fullName evidence="3">MarR family transcriptional regulator</fullName>
    </recommendedName>
</protein>